<organism evidence="2 3">
    <name type="scientific">Caenorhabditis japonica</name>
    <dbReference type="NCBI Taxonomy" id="281687"/>
    <lineage>
        <taxon>Eukaryota</taxon>
        <taxon>Metazoa</taxon>
        <taxon>Ecdysozoa</taxon>
        <taxon>Nematoda</taxon>
        <taxon>Chromadorea</taxon>
        <taxon>Rhabditida</taxon>
        <taxon>Rhabditina</taxon>
        <taxon>Rhabditomorpha</taxon>
        <taxon>Rhabditoidea</taxon>
        <taxon>Rhabditidae</taxon>
        <taxon>Peloderinae</taxon>
        <taxon>Caenorhabditis</taxon>
    </lineage>
</organism>
<keyword evidence="1" id="KW-0732">Signal</keyword>
<keyword evidence="3" id="KW-1185">Reference proteome</keyword>
<proteinExistence type="predicted"/>
<dbReference type="Proteomes" id="UP000005237">
    <property type="component" value="Unassembled WGS sequence"/>
</dbReference>
<sequence length="124" mass="13876">MKFSVFLCFLSFAVISESAPLTHVTVKTNYDQQIINLIVWICPDPTLFSMIQSALQQYRTVDDINKSVQSQISGYRSAMWLVNTINYSRTTAKTTPESEAGSQNLCFIQAPDEELVVFVAALVS</sequence>
<reference evidence="3" key="1">
    <citation type="submission" date="2010-08" db="EMBL/GenBank/DDBJ databases">
        <authorList>
            <consortium name="Caenorhabditis japonica Sequencing Consortium"/>
            <person name="Wilson R.K."/>
        </authorList>
    </citation>
    <scope>NUCLEOTIDE SEQUENCE [LARGE SCALE GENOMIC DNA]</scope>
    <source>
        <strain evidence="3">DF5081</strain>
    </source>
</reference>
<evidence type="ECO:0000313" key="2">
    <source>
        <dbReference type="EnsemblMetazoa" id="CJA28834.1"/>
    </source>
</evidence>
<name>A0A8R1E983_CAEJA</name>
<dbReference type="AlphaFoldDB" id="A0A8R1E983"/>
<evidence type="ECO:0000313" key="3">
    <source>
        <dbReference type="Proteomes" id="UP000005237"/>
    </source>
</evidence>
<feature type="signal peptide" evidence="1">
    <location>
        <begin position="1"/>
        <end position="18"/>
    </location>
</feature>
<reference evidence="2" key="2">
    <citation type="submission" date="2022-06" db="UniProtKB">
        <authorList>
            <consortium name="EnsemblMetazoa"/>
        </authorList>
    </citation>
    <scope>IDENTIFICATION</scope>
    <source>
        <strain evidence="2">DF5081</strain>
    </source>
</reference>
<protein>
    <submittedName>
        <fullName evidence="2">Uncharacterized protein</fullName>
    </submittedName>
</protein>
<accession>A0A8R1E983</accession>
<feature type="chain" id="PRO_5035757187" evidence="1">
    <location>
        <begin position="19"/>
        <end position="124"/>
    </location>
</feature>
<dbReference type="EnsemblMetazoa" id="CJA28834.1">
    <property type="protein sequence ID" value="CJA28834.1"/>
    <property type="gene ID" value="WBGene00184408"/>
</dbReference>
<evidence type="ECO:0000256" key="1">
    <source>
        <dbReference type="SAM" id="SignalP"/>
    </source>
</evidence>